<evidence type="ECO:0000256" key="1">
    <source>
        <dbReference type="ARBA" id="ARBA00004496"/>
    </source>
</evidence>
<evidence type="ECO:0000256" key="3">
    <source>
        <dbReference type="ARBA" id="ARBA00022598"/>
    </source>
</evidence>
<dbReference type="EC" id="6.3.4.19" evidence="8"/>
<dbReference type="Proteomes" id="UP001314903">
    <property type="component" value="Unassembled WGS sequence"/>
</dbReference>
<evidence type="ECO:0000256" key="4">
    <source>
        <dbReference type="ARBA" id="ARBA00022694"/>
    </source>
</evidence>
<keyword evidence="2 8" id="KW-0963">Cytoplasm</keyword>
<dbReference type="InterPro" id="IPR011063">
    <property type="entry name" value="TilS/TtcA_N"/>
</dbReference>
<dbReference type="SUPFAM" id="SSF82829">
    <property type="entry name" value="MesJ substrate recognition domain-like"/>
    <property type="match status" value="1"/>
</dbReference>
<name>A0ABS4KET0_9FIRM</name>
<dbReference type="Gene3D" id="1.20.59.20">
    <property type="match status" value="1"/>
</dbReference>
<dbReference type="Gene3D" id="3.40.50.620">
    <property type="entry name" value="HUPs"/>
    <property type="match status" value="1"/>
</dbReference>
<dbReference type="PANTHER" id="PTHR43033:SF1">
    <property type="entry name" value="TRNA(ILE)-LYSIDINE SYNTHASE-RELATED"/>
    <property type="match status" value="1"/>
</dbReference>
<dbReference type="Gene3D" id="3.50.40.10">
    <property type="entry name" value="Phenylalanyl-trna Synthetase, Chain B, domain 3"/>
    <property type="match status" value="1"/>
</dbReference>
<feature type="domain" description="Lysidine-tRNA(Ile) synthetase C-terminal" evidence="9">
    <location>
        <begin position="387"/>
        <end position="459"/>
    </location>
</feature>
<comment type="caution">
    <text evidence="10">The sequence shown here is derived from an EMBL/GenBank/DDBJ whole genome shotgun (WGS) entry which is preliminary data.</text>
</comment>
<comment type="function">
    <text evidence="8">Ligates lysine onto the cytidine present at position 34 of the AUA codon-specific tRNA(Ile) that contains the anticodon CAU, in an ATP-dependent manner. Cytidine is converted to lysidine, thus changing the amino acid specificity of the tRNA from methionine to isoleucine.</text>
</comment>
<dbReference type="SMART" id="SM00977">
    <property type="entry name" value="TilS_C"/>
    <property type="match status" value="1"/>
</dbReference>
<evidence type="ECO:0000313" key="11">
    <source>
        <dbReference type="Proteomes" id="UP001314903"/>
    </source>
</evidence>
<keyword evidence="5 8" id="KW-0547">Nucleotide-binding</keyword>
<evidence type="ECO:0000256" key="6">
    <source>
        <dbReference type="ARBA" id="ARBA00022840"/>
    </source>
</evidence>
<keyword evidence="4 8" id="KW-0819">tRNA processing</keyword>
<accession>A0ABS4KET0</accession>
<sequence length="464" mass="53313">MVIDGIKQTIEREKLITRGDKILVALSGGPDSVCLLHTLKSLESTYGIRIYGAHLNHKIRGIEAQKDAMYAAKLCDKLEIPFFVKAIDVPEFAKIHKLTLEEAARKVRYNMLFEVKSKINADKIAVAHNLDDQAETVLMRLLRGSGIKGLKGMDYFREDGIIRPLMDVEKKDIVKYCENHELNPRIDHTNSEEEYTRNKIRLKLIPFIEKEFSHNIKETLSRTANILREDNEYLEKNAKSIFEKEVVVVSKDTVKMDSEELLSCEYSISKRLIRMAIEKISGSLEGIENIHVEDVISLSRNPKNQAMINLPKGIFVYKRPEGIYITTKEMIEKTVTFSHNLEFDDYVEIPEVNMAIESKIMSKEKCMMLPTGQFTKAFDIDKIKGPLTVRARIDGDRMRPMGLGGTKKLKDIFIDLKIPREKRDEVPLVTDKEGILWMVGYKISEDYKIDENTEKVIRITCKPL</sequence>
<comment type="catalytic activity">
    <reaction evidence="7 8">
        <text>cytidine(34) in tRNA(Ile2) + L-lysine + ATP = lysidine(34) in tRNA(Ile2) + AMP + diphosphate + H(+)</text>
        <dbReference type="Rhea" id="RHEA:43744"/>
        <dbReference type="Rhea" id="RHEA-COMP:10625"/>
        <dbReference type="Rhea" id="RHEA-COMP:10670"/>
        <dbReference type="ChEBI" id="CHEBI:15378"/>
        <dbReference type="ChEBI" id="CHEBI:30616"/>
        <dbReference type="ChEBI" id="CHEBI:32551"/>
        <dbReference type="ChEBI" id="CHEBI:33019"/>
        <dbReference type="ChEBI" id="CHEBI:82748"/>
        <dbReference type="ChEBI" id="CHEBI:83665"/>
        <dbReference type="ChEBI" id="CHEBI:456215"/>
        <dbReference type="EC" id="6.3.4.19"/>
    </reaction>
</comment>
<dbReference type="NCBIfam" id="TIGR02432">
    <property type="entry name" value="lysidine_TilS_N"/>
    <property type="match status" value="1"/>
</dbReference>
<dbReference type="InterPro" id="IPR012795">
    <property type="entry name" value="tRNA_Ile_lys_synt_N"/>
</dbReference>
<dbReference type="Pfam" id="PF11734">
    <property type="entry name" value="TilS_C"/>
    <property type="match status" value="1"/>
</dbReference>
<evidence type="ECO:0000256" key="2">
    <source>
        <dbReference type="ARBA" id="ARBA00022490"/>
    </source>
</evidence>
<protein>
    <recommendedName>
        <fullName evidence="8">tRNA(Ile)-lysidine synthase</fullName>
        <ecNumber evidence="8">6.3.4.19</ecNumber>
    </recommendedName>
    <alternativeName>
        <fullName evidence="8">tRNA(Ile)-2-lysyl-cytidine synthase</fullName>
    </alternativeName>
    <alternativeName>
        <fullName evidence="8">tRNA(Ile)-lysidine synthetase</fullName>
    </alternativeName>
</protein>
<comment type="subcellular location">
    <subcellularLocation>
        <location evidence="1 8">Cytoplasm</location>
    </subcellularLocation>
</comment>
<dbReference type="InterPro" id="IPR012796">
    <property type="entry name" value="Lysidine-tRNA-synth_C"/>
</dbReference>
<dbReference type="Pfam" id="PF01171">
    <property type="entry name" value="ATP_bind_3"/>
    <property type="match status" value="1"/>
</dbReference>
<gene>
    <name evidence="8" type="primary">tilS</name>
    <name evidence="10" type="ORF">J2Z35_000062</name>
</gene>
<comment type="similarity">
    <text evidence="8">Belongs to the tRNA(Ile)-lysidine synthase family.</text>
</comment>
<dbReference type="InterPro" id="IPR014729">
    <property type="entry name" value="Rossmann-like_a/b/a_fold"/>
</dbReference>
<evidence type="ECO:0000256" key="8">
    <source>
        <dbReference type="HAMAP-Rule" id="MF_01161"/>
    </source>
</evidence>
<keyword evidence="11" id="KW-1185">Reference proteome</keyword>
<evidence type="ECO:0000259" key="9">
    <source>
        <dbReference type="SMART" id="SM00977"/>
    </source>
</evidence>
<dbReference type="InterPro" id="IPR012094">
    <property type="entry name" value="tRNA_Ile_lys_synt"/>
</dbReference>
<dbReference type="SUPFAM" id="SSF56037">
    <property type="entry name" value="PheT/TilS domain"/>
    <property type="match status" value="1"/>
</dbReference>
<dbReference type="GO" id="GO:0032267">
    <property type="term" value="F:tRNA(Ile)-lysidine synthase activity"/>
    <property type="evidence" value="ECO:0007669"/>
    <property type="project" value="UniProtKB-EC"/>
</dbReference>
<reference evidence="10 11" key="1">
    <citation type="submission" date="2021-03" db="EMBL/GenBank/DDBJ databases">
        <title>Genomic Encyclopedia of Type Strains, Phase IV (KMG-IV): sequencing the most valuable type-strain genomes for metagenomic binning, comparative biology and taxonomic classification.</title>
        <authorList>
            <person name="Goeker M."/>
        </authorList>
    </citation>
    <scope>NUCLEOTIDE SEQUENCE [LARGE SCALE GENOMIC DNA]</scope>
    <source>
        <strain evidence="10 11">DSM 27512</strain>
    </source>
</reference>
<proteinExistence type="inferred from homology"/>
<dbReference type="CDD" id="cd01992">
    <property type="entry name" value="TilS_N"/>
    <property type="match status" value="1"/>
</dbReference>
<organism evidence="10 11">
    <name type="scientific">Acetoanaerobium pronyense</name>
    <dbReference type="NCBI Taxonomy" id="1482736"/>
    <lineage>
        <taxon>Bacteria</taxon>
        <taxon>Bacillati</taxon>
        <taxon>Bacillota</taxon>
        <taxon>Clostridia</taxon>
        <taxon>Peptostreptococcales</taxon>
        <taxon>Filifactoraceae</taxon>
        <taxon>Acetoanaerobium</taxon>
    </lineage>
</organism>
<comment type="domain">
    <text evidence="8">The N-terminal region contains the highly conserved SGGXDS motif, predicted to be a P-loop motif involved in ATP binding.</text>
</comment>
<dbReference type="SUPFAM" id="SSF52402">
    <property type="entry name" value="Adenine nucleotide alpha hydrolases-like"/>
    <property type="match status" value="1"/>
</dbReference>
<evidence type="ECO:0000313" key="10">
    <source>
        <dbReference type="EMBL" id="MBP2026273.1"/>
    </source>
</evidence>
<dbReference type="EMBL" id="JAGGLI010000001">
    <property type="protein sequence ID" value="MBP2026273.1"/>
    <property type="molecule type" value="Genomic_DNA"/>
</dbReference>
<dbReference type="NCBIfam" id="TIGR02433">
    <property type="entry name" value="lysidine_TilS_C"/>
    <property type="match status" value="1"/>
</dbReference>
<feature type="binding site" evidence="8">
    <location>
        <begin position="27"/>
        <end position="32"/>
    </location>
    <ligand>
        <name>ATP</name>
        <dbReference type="ChEBI" id="CHEBI:30616"/>
    </ligand>
</feature>
<evidence type="ECO:0000256" key="7">
    <source>
        <dbReference type="ARBA" id="ARBA00048539"/>
    </source>
</evidence>
<dbReference type="HAMAP" id="MF_01161">
    <property type="entry name" value="tRNA_Ile_lys_synt"/>
    <property type="match status" value="1"/>
</dbReference>
<dbReference type="InterPro" id="IPR020825">
    <property type="entry name" value="Phe-tRNA_synthase-like_B3/B4"/>
</dbReference>
<evidence type="ECO:0000256" key="5">
    <source>
        <dbReference type="ARBA" id="ARBA00022741"/>
    </source>
</evidence>
<keyword evidence="6 8" id="KW-0067">ATP-binding</keyword>
<keyword evidence="3 8" id="KW-0436">Ligase</keyword>
<dbReference type="RefSeq" id="WP_209658170.1">
    <property type="nucleotide sequence ID" value="NZ_JAGGLI010000001.1"/>
</dbReference>
<dbReference type="PANTHER" id="PTHR43033">
    <property type="entry name" value="TRNA(ILE)-LYSIDINE SYNTHASE-RELATED"/>
    <property type="match status" value="1"/>
</dbReference>